<dbReference type="RefSeq" id="XP_056545767.1">
    <property type="nucleotide sequence ID" value="XM_056682161.1"/>
</dbReference>
<name>A0A9W9IAU0_9EURO</name>
<gene>
    <name evidence="4" type="ORF">N7482_000036</name>
</gene>
<dbReference type="CDD" id="cd03443">
    <property type="entry name" value="PaaI_thioesterase"/>
    <property type="match status" value="1"/>
</dbReference>
<dbReference type="Pfam" id="PF03061">
    <property type="entry name" value="4HBT"/>
    <property type="match status" value="1"/>
</dbReference>
<dbReference type="OrthoDB" id="2831072at2759"/>
<dbReference type="SUPFAM" id="SSF54637">
    <property type="entry name" value="Thioesterase/thiol ester dehydrase-isomerase"/>
    <property type="match status" value="1"/>
</dbReference>
<dbReference type="AlphaFoldDB" id="A0A9W9IAU0"/>
<evidence type="ECO:0000259" key="3">
    <source>
        <dbReference type="Pfam" id="PF03061"/>
    </source>
</evidence>
<dbReference type="InterPro" id="IPR039298">
    <property type="entry name" value="ACOT13"/>
</dbReference>
<dbReference type="PANTHER" id="PTHR21660:SF1">
    <property type="entry name" value="ACYL-COENZYME A THIOESTERASE 13"/>
    <property type="match status" value="1"/>
</dbReference>
<dbReference type="InterPro" id="IPR029069">
    <property type="entry name" value="HotDog_dom_sf"/>
</dbReference>
<proteinExistence type="inferred from homology"/>
<dbReference type="GO" id="GO:0047617">
    <property type="term" value="F:fatty acyl-CoA hydrolase activity"/>
    <property type="evidence" value="ECO:0007669"/>
    <property type="project" value="InterPro"/>
</dbReference>
<evidence type="ECO:0000313" key="4">
    <source>
        <dbReference type="EMBL" id="KAJ5174159.1"/>
    </source>
</evidence>
<dbReference type="EMBL" id="JAPQKN010000001">
    <property type="protein sequence ID" value="KAJ5174159.1"/>
    <property type="molecule type" value="Genomic_DNA"/>
</dbReference>
<keyword evidence="2" id="KW-0378">Hydrolase</keyword>
<keyword evidence="5" id="KW-1185">Reference proteome</keyword>
<comment type="caution">
    <text evidence="4">The sequence shown here is derived from an EMBL/GenBank/DDBJ whole genome shotgun (WGS) entry which is preliminary data.</text>
</comment>
<protein>
    <recommendedName>
        <fullName evidence="3">Thioesterase domain-containing protein</fullName>
    </recommendedName>
</protein>
<dbReference type="Proteomes" id="UP001149163">
    <property type="component" value="Unassembled WGS sequence"/>
</dbReference>
<dbReference type="PANTHER" id="PTHR21660">
    <property type="entry name" value="THIOESTERASE SUPERFAMILY MEMBER-RELATED"/>
    <property type="match status" value="1"/>
</dbReference>
<evidence type="ECO:0000256" key="2">
    <source>
        <dbReference type="ARBA" id="ARBA00022801"/>
    </source>
</evidence>
<dbReference type="Gene3D" id="3.10.129.10">
    <property type="entry name" value="Hotdog Thioesterase"/>
    <property type="match status" value="1"/>
</dbReference>
<organism evidence="4 5">
    <name type="scientific">Penicillium canariense</name>
    <dbReference type="NCBI Taxonomy" id="189055"/>
    <lineage>
        <taxon>Eukaryota</taxon>
        <taxon>Fungi</taxon>
        <taxon>Dikarya</taxon>
        <taxon>Ascomycota</taxon>
        <taxon>Pezizomycotina</taxon>
        <taxon>Eurotiomycetes</taxon>
        <taxon>Eurotiomycetidae</taxon>
        <taxon>Eurotiales</taxon>
        <taxon>Aspergillaceae</taxon>
        <taxon>Penicillium</taxon>
    </lineage>
</organism>
<evidence type="ECO:0000313" key="5">
    <source>
        <dbReference type="Proteomes" id="UP001149163"/>
    </source>
</evidence>
<dbReference type="GeneID" id="81421337"/>
<reference evidence="4" key="2">
    <citation type="journal article" date="2023" name="IMA Fungus">
        <title>Comparative genomic study of the Penicillium genus elucidates a diverse pangenome and 15 lateral gene transfer events.</title>
        <authorList>
            <person name="Petersen C."/>
            <person name="Sorensen T."/>
            <person name="Nielsen M.R."/>
            <person name="Sondergaard T.E."/>
            <person name="Sorensen J.L."/>
            <person name="Fitzpatrick D.A."/>
            <person name="Frisvad J.C."/>
            <person name="Nielsen K.L."/>
        </authorList>
    </citation>
    <scope>NUCLEOTIDE SEQUENCE</scope>
    <source>
        <strain evidence="4">IBT 26290</strain>
    </source>
</reference>
<comment type="similarity">
    <text evidence="1">Belongs to the thioesterase PaaI family.</text>
</comment>
<evidence type="ECO:0000256" key="1">
    <source>
        <dbReference type="ARBA" id="ARBA00008324"/>
    </source>
</evidence>
<reference evidence="4" key="1">
    <citation type="submission" date="2022-11" db="EMBL/GenBank/DDBJ databases">
        <authorList>
            <person name="Petersen C."/>
        </authorList>
    </citation>
    <scope>NUCLEOTIDE SEQUENCE</scope>
    <source>
        <strain evidence="4">IBT 26290</strain>
    </source>
</reference>
<feature type="domain" description="Thioesterase" evidence="3">
    <location>
        <begin position="74"/>
        <end position="146"/>
    </location>
</feature>
<dbReference type="InterPro" id="IPR006683">
    <property type="entry name" value="Thioestr_dom"/>
</dbReference>
<accession>A0A9W9IAU0</accession>
<sequence>MAKLRRKGSVFTAPDFLDEPIEERVRIAQEEVLDDPAFNGFDVLALRNNMKFLSAIPGRTEFEVEILPHLCNKMGTLHGGAACTILDNLTSTALFTIAKPGLLDGNHISRTITMTYLRPIPRGATARVVCQVMAAGQRTANVRGELIYNGKVCATCIHDKAVLPRQESKL</sequence>